<evidence type="ECO:0000256" key="2">
    <source>
        <dbReference type="ARBA" id="ARBA00004613"/>
    </source>
</evidence>
<proteinExistence type="inferred from homology"/>
<feature type="disulfide bond" evidence="12">
    <location>
        <begin position="102"/>
        <end position="106"/>
    </location>
</feature>
<comment type="caution">
    <text evidence="16">The sequence shown here is derived from an EMBL/GenBank/DDBJ whole genome shotgun (WGS) entry which is preliminary data.</text>
</comment>
<evidence type="ECO:0000256" key="6">
    <source>
        <dbReference type="ARBA" id="ARBA00022669"/>
    </source>
</evidence>
<dbReference type="Proteomes" id="UP001391051">
    <property type="component" value="Unassembled WGS sequence"/>
</dbReference>
<evidence type="ECO:0000256" key="9">
    <source>
        <dbReference type="ARBA" id="ARBA00023277"/>
    </source>
</evidence>
<dbReference type="SUPFAM" id="SSF57016">
    <property type="entry name" value="Plant lectins/antimicrobial peptides"/>
    <property type="match status" value="1"/>
</dbReference>
<feature type="domain" description="GH18" evidence="15">
    <location>
        <begin position="178"/>
        <end position="534"/>
    </location>
</feature>
<dbReference type="InterPro" id="IPR001002">
    <property type="entry name" value="Chitin-bd_1"/>
</dbReference>
<comment type="subcellular location">
    <subcellularLocation>
        <location evidence="2">Secreted</location>
    </subcellularLocation>
</comment>
<evidence type="ECO:0000256" key="1">
    <source>
        <dbReference type="ARBA" id="ARBA00000822"/>
    </source>
</evidence>
<accession>A0ABR1QSC2</accession>
<feature type="disulfide bond" evidence="12">
    <location>
        <begin position="79"/>
        <end position="91"/>
    </location>
</feature>
<name>A0ABR1QSC2_9PEZI</name>
<evidence type="ECO:0000256" key="3">
    <source>
        <dbReference type="ARBA" id="ARBA00008682"/>
    </source>
</evidence>
<dbReference type="InterPro" id="IPR001579">
    <property type="entry name" value="Glyco_hydro_18_chit_AS"/>
</dbReference>
<keyword evidence="7 13" id="KW-0378">Hydrolase</keyword>
<sequence length="751" mass="81251">MPQRSSWRPGVRGSSLLAAVAAFVLFAFQWRNNPATRAISTVTTARSLRDPGYSSDSMLGSNVSLGRREDYTCSASAPCSNGARCGASGFCGYGSKYCGNGCLSQCDATAECGENASEPGKKCPLNFCCSQYGVEPQMILSRLLGFCGTTQEFCDDKCQSNCVVHPSPPGGGTGQVFDKVIGYYESWSNGKSCHNIRPTDLPLDALTHVNYAFAYIDPGSYQIVTMDSATPGRLFDDLTTLKAIKPDLEVWVSIGGWTFSDNNTATQPVFGEIAADEGKRQKLASNLVHFMQQHGFDGVDLDWEYPGAPDRGGRKEDTANYVQLLKTLKSTFDGSGSKYGLTFTAPSSLWYLRWFDIPNMLKYSDWINFMTYDLHGVWDAENPIGSIVQGHTNLTEIKLATELLWRVEVPPSKVVLGFGFYGRSFTLADASCSTPGCPFSGASKPGPCTATGGYLGFYEIQEVLRSGVKPVHDSEAAVNFLVFDQTQWISYDDSVTFKQKADWANKVGLGGSMIWASDLDDDKYSAHSALLGRKINPTSSLQNIKDLLQKSQRLALTASIKAQTGEGCKTYDGDCQDLNDNKALADACGSGFTVVGWGDAGCGKKNHHYGKPICCPTLGAPTSCTWRGDNTGGVSGDCSSECYEGEINVGGIYSHWGGGFTNDGNTNRCRRGEKAFCCVAPDHAAIKKKCSLTSCSGSCSPGSTPMFKYYDDCWFNRYKTYCCPDPAPVSDCHWVGDGGDCKNVHCPPGRD</sequence>
<keyword evidence="6 12" id="KW-0147">Chitin-binding</keyword>
<evidence type="ECO:0000256" key="4">
    <source>
        <dbReference type="ARBA" id="ARBA00012729"/>
    </source>
</evidence>
<comment type="caution">
    <text evidence="12">Lacks conserved residue(s) required for the propagation of feature annotation.</text>
</comment>
<dbReference type="EC" id="3.2.1.14" evidence="4"/>
<dbReference type="SMART" id="SM00270">
    <property type="entry name" value="ChtBD1"/>
    <property type="match status" value="2"/>
</dbReference>
<dbReference type="InterPro" id="IPR011583">
    <property type="entry name" value="Chitinase_II/V-like_cat"/>
</dbReference>
<evidence type="ECO:0000256" key="7">
    <source>
        <dbReference type="ARBA" id="ARBA00022801"/>
    </source>
</evidence>
<dbReference type="PANTHER" id="PTHR11177:SF397">
    <property type="entry name" value="CHITINASE"/>
    <property type="match status" value="1"/>
</dbReference>
<dbReference type="InterPro" id="IPR050314">
    <property type="entry name" value="Glycosyl_Hydrlase_18"/>
</dbReference>
<dbReference type="InterPro" id="IPR017853">
    <property type="entry name" value="GH"/>
</dbReference>
<feature type="domain" description="Chitin-binding type-1" evidence="14">
    <location>
        <begin position="70"/>
        <end position="108"/>
    </location>
</feature>
<dbReference type="PROSITE" id="PS51910">
    <property type="entry name" value="GH18_2"/>
    <property type="match status" value="1"/>
</dbReference>
<evidence type="ECO:0000256" key="11">
    <source>
        <dbReference type="ARBA" id="ARBA00023326"/>
    </source>
</evidence>
<dbReference type="SMART" id="SM00636">
    <property type="entry name" value="Glyco_18"/>
    <property type="match status" value="1"/>
</dbReference>
<dbReference type="GeneID" id="92072968"/>
<dbReference type="EMBL" id="JAQQWE010000002">
    <property type="protein sequence ID" value="KAK7962859.1"/>
    <property type="molecule type" value="Genomic_DNA"/>
</dbReference>
<keyword evidence="12" id="KW-1015">Disulfide bond</keyword>
<dbReference type="PANTHER" id="PTHR11177">
    <property type="entry name" value="CHITINASE"/>
    <property type="match status" value="1"/>
</dbReference>
<keyword evidence="10 13" id="KW-0326">Glycosidase</keyword>
<keyword evidence="5" id="KW-0964">Secreted</keyword>
<keyword evidence="8" id="KW-0146">Chitin degradation</keyword>
<evidence type="ECO:0000256" key="10">
    <source>
        <dbReference type="ARBA" id="ARBA00023295"/>
    </source>
</evidence>
<evidence type="ECO:0000256" key="12">
    <source>
        <dbReference type="PROSITE-ProRule" id="PRU00261"/>
    </source>
</evidence>
<dbReference type="InterPro" id="IPR001223">
    <property type="entry name" value="Glyco_hydro18_cat"/>
</dbReference>
<evidence type="ECO:0000313" key="17">
    <source>
        <dbReference type="Proteomes" id="UP001391051"/>
    </source>
</evidence>
<comment type="similarity">
    <text evidence="3">Belongs to the glycosyl hydrolase 18 family. Chitinase class V subfamily.</text>
</comment>
<comment type="catalytic activity">
    <reaction evidence="1">
        <text>Random endo-hydrolysis of N-acetyl-beta-D-glucosaminide (1-&gt;4)-beta-linkages in chitin and chitodextrins.</text>
        <dbReference type="EC" id="3.2.1.14"/>
    </reaction>
</comment>
<organism evidence="16 17">
    <name type="scientific">Apiospora aurea</name>
    <dbReference type="NCBI Taxonomy" id="335848"/>
    <lineage>
        <taxon>Eukaryota</taxon>
        <taxon>Fungi</taxon>
        <taxon>Dikarya</taxon>
        <taxon>Ascomycota</taxon>
        <taxon>Pezizomycotina</taxon>
        <taxon>Sordariomycetes</taxon>
        <taxon>Xylariomycetidae</taxon>
        <taxon>Amphisphaeriales</taxon>
        <taxon>Apiosporaceae</taxon>
        <taxon>Apiospora</taxon>
    </lineage>
</organism>
<dbReference type="Gene3D" id="3.30.60.10">
    <property type="entry name" value="Endochitinase-like"/>
    <property type="match status" value="1"/>
</dbReference>
<dbReference type="SUPFAM" id="SSF51445">
    <property type="entry name" value="(Trans)glycosidases"/>
    <property type="match status" value="1"/>
</dbReference>
<evidence type="ECO:0000256" key="5">
    <source>
        <dbReference type="ARBA" id="ARBA00022525"/>
    </source>
</evidence>
<protein>
    <recommendedName>
        <fullName evidence="4">chitinase</fullName>
        <ecNumber evidence="4">3.2.1.14</ecNumber>
    </recommendedName>
</protein>
<keyword evidence="17" id="KW-1185">Reference proteome</keyword>
<reference evidence="16 17" key="1">
    <citation type="submission" date="2023-01" db="EMBL/GenBank/DDBJ databases">
        <title>Analysis of 21 Apiospora genomes using comparative genomics revels a genus with tremendous synthesis potential of carbohydrate active enzymes and secondary metabolites.</title>
        <authorList>
            <person name="Sorensen T."/>
        </authorList>
    </citation>
    <scope>NUCLEOTIDE SEQUENCE [LARGE SCALE GENOMIC DNA]</scope>
    <source>
        <strain evidence="16 17">CBS 24483</strain>
    </source>
</reference>
<dbReference type="CDD" id="cd00035">
    <property type="entry name" value="ChtBD1"/>
    <property type="match status" value="1"/>
</dbReference>
<dbReference type="Gene3D" id="3.20.20.80">
    <property type="entry name" value="Glycosidases"/>
    <property type="match status" value="1"/>
</dbReference>
<gene>
    <name evidence="16" type="ORF">PG986_003684</name>
</gene>
<dbReference type="Pfam" id="PF00704">
    <property type="entry name" value="Glyco_hydro_18"/>
    <property type="match status" value="1"/>
</dbReference>
<dbReference type="InterPro" id="IPR036861">
    <property type="entry name" value="Endochitinase-like_sf"/>
</dbReference>
<dbReference type="SUPFAM" id="SSF54556">
    <property type="entry name" value="Chitinase insertion domain"/>
    <property type="match status" value="1"/>
</dbReference>
<keyword evidence="9" id="KW-0119">Carbohydrate metabolism</keyword>
<keyword evidence="11" id="KW-0624">Polysaccharide degradation</keyword>
<evidence type="ECO:0000259" key="15">
    <source>
        <dbReference type="PROSITE" id="PS51910"/>
    </source>
</evidence>
<dbReference type="InterPro" id="IPR029070">
    <property type="entry name" value="Chitinase_insertion_sf"/>
</dbReference>
<evidence type="ECO:0000259" key="14">
    <source>
        <dbReference type="PROSITE" id="PS50941"/>
    </source>
</evidence>
<dbReference type="PROSITE" id="PS01095">
    <property type="entry name" value="GH18_1"/>
    <property type="match status" value="1"/>
</dbReference>
<evidence type="ECO:0000256" key="13">
    <source>
        <dbReference type="RuleBase" id="RU000489"/>
    </source>
</evidence>
<evidence type="ECO:0000313" key="16">
    <source>
        <dbReference type="EMBL" id="KAK7962859.1"/>
    </source>
</evidence>
<evidence type="ECO:0000256" key="8">
    <source>
        <dbReference type="ARBA" id="ARBA00023024"/>
    </source>
</evidence>
<dbReference type="PROSITE" id="PS50941">
    <property type="entry name" value="CHIT_BIND_I_2"/>
    <property type="match status" value="1"/>
</dbReference>
<dbReference type="Gene3D" id="3.10.50.10">
    <property type="match status" value="1"/>
</dbReference>
<dbReference type="RefSeq" id="XP_066704970.1">
    <property type="nucleotide sequence ID" value="XM_066839906.1"/>
</dbReference>